<reference evidence="2" key="1">
    <citation type="journal article" date="2013" name="Nat. Biotechnol.">
        <title>Chinese hamster genome sequenced from sorted chromosomes.</title>
        <authorList>
            <person name="Brinkrolf K."/>
            <person name="Rupp O."/>
            <person name="Laux H."/>
            <person name="Kollin F."/>
            <person name="Ernst W."/>
            <person name="Linke B."/>
            <person name="Kofler R."/>
            <person name="Romand S."/>
            <person name="Hesse F."/>
            <person name="Budach W.E."/>
            <person name="Galosy S."/>
            <person name="Muller D."/>
            <person name="Noll T."/>
            <person name="Wienberg J."/>
            <person name="Jostock T."/>
            <person name="Leonard M."/>
            <person name="Grillari J."/>
            <person name="Tauch A."/>
            <person name="Goesmann A."/>
            <person name="Helk B."/>
            <person name="Mott J.E."/>
            <person name="Puhler A."/>
            <person name="Borth N."/>
        </authorList>
    </citation>
    <scope>NUCLEOTIDE SEQUENCE [LARGE SCALE GENOMIC DNA]</scope>
    <source>
        <strain evidence="2">17A/GY</strain>
    </source>
</reference>
<evidence type="ECO:0000313" key="1">
    <source>
        <dbReference type="EMBL" id="ERE72548.1"/>
    </source>
</evidence>
<dbReference type="AlphaFoldDB" id="A0A061I023"/>
<accession>A0A061I023</accession>
<name>A0A061I023_CRIGR</name>
<proteinExistence type="predicted"/>
<dbReference type="Proteomes" id="UP000030759">
    <property type="component" value="Unassembled WGS sequence"/>
</dbReference>
<organism evidence="1 2">
    <name type="scientific">Cricetulus griseus</name>
    <name type="common">Chinese hamster</name>
    <name type="synonym">Cricetulus barabensis griseus</name>
    <dbReference type="NCBI Taxonomy" id="10029"/>
    <lineage>
        <taxon>Eukaryota</taxon>
        <taxon>Metazoa</taxon>
        <taxon>Chordata</taxon>
        <taxon>Craniata</taxon>
        <taxon>Vertebrata</taxon>
        <taxon>Euteleostomi</taxon>
        <taxon>Mammalia</taxon>
        <taxon>Eutheria</taxon>
        <taxon>Euarchontoglires</taxon>
        <taxon>Glires</taxon>
        <taxon>Rodentia</taxon>
        <taxon>Myomorpha</taxon>
        <taxon>Muroidea</taxon>
        <taxon>Cricetidae</taxon>
        <taxon>Cricetinae</taxon>
        <taxon>Cricetulus</taxon>
    </lineage>
</organism>
<gene>
    <name evidence="1" type="ORF">H671_5g14947</name>
</gene>
<evidence type="ECO:0000313" key="2">
    <source>
        <dbReference type="Proteomes" id="UP000030759"/>
    </source>
</evidence>
<sequence length="98" mass="11678">MFLLYRSFTCLFVYMVDYIDGFLYVEPSLHPWDEAYLIMVDDFSDVFLDLICQYFIEYFCINIHEEDCFFLIDISPQFDYFLAGNVSFTNVDAFVFGA</sequence>
<protein>
    <submittedName>
        <fullName evidence="1">Uncharacterized protein</fullName>
    </submittedName>
</protein>
<dbReference type="EMBL" id="KE680407">
    <property type="protein sequence ID" value="ERE72548.1"/>
    <property type="molecule type" value="Genomic_DNA"/>
</dbReference>